<dbReference type="EMBL" id="JAUTXU010000356">
    <property type="protein sequence ID" value="KAK3683235.1"/>
    <property type="molecule type" value="Genomic_DNA"/>
</dbReference>
<comment type="caution">
    <text evidence="1">The sequence shown here is derived from an EMBL/GenBank/DDBJ whole genome shotgun (WGS) entry which is preliminary data.</text>
</comment>
<gene>
    <name evidence="1" type="ORF">LTR37_020429</name>
</gene>
<organism evidence="1 2">
    <name type="scientific">Vermiconidia calcicola</name>
    <dbReference type="NCBI Taxonomy" id="1690605"/>
    <lineage>
        <taxon>Eukaryota</taxon>
        <taxon>Fungi</taxon>
        <taxon>Dikarya</taxon>
        <taxon>Ascomycota</taxon>
        <taxon>Pezizomycotina</taxon>
        <taxon>Dothideomycetes</taxon>
        <taxon>Dothideomycetidae</taxon>
        <taxon>Mycosphaerellales</taxon>
        <taxon>Extremaceae</taxon>
        <taxon>Vermiconidia</taxon>
    </lineage>
</organism>
<evidence type="ECO:0000313" key="1">
    <source>
        <dbReference type="EMBL" id="KAK3683235.1"/>
    </source>
</evidence>
<name>A0ACC3MBI6_9PEZI</name>
<accession>A0ACC3MBI6</accession>
<sequence>MKDDIGINGSPVEAAKGVEQVQVDEVIAPETSQSQGLGLSEGYIPLLATVAFGFTLQATWEGVALTMQFSILNGGPASLVYGGMLTACGAILIALSLAEMASIDPVVGAQY</sequence>
<evidence type="ECO:0000313" key="2">
    <source>
        <dbReference type="Proteomes" id="UP001281147"/>
    </source>
</evidence>
<proteinExistence type="predicted"/>
<keyword evidence="2" id="KW-1185">Reference proteome</keyword>
<reference evidence="1" key="1">
    <citation type="submission" date="2023-07" db="EMBL/GenBank/DDBJ databases">
        <title>Black Yeasts Isolated from many extreme environments.</title>
        <authorList>
            <person name="Coleine C."/>
            <person name="Stajich J.E."/>
            <person name="Selbmann L."/>
        </authorList>
    </citation>
    <scope>NUCLEOTIDE SEQUENCE</scope>
    <source>
        <strain evidence="1">CCFEE 5714</strain>
    </source>
</reference>
<protein>
    <submittedName>
        <fullName evidence="1">Uncharacterized protein</fullName>
    </submittedName>
</protein>
<dbReference type="Proteomes" id="UP001281147">
    <property type="component" value="Unassembled WGS sequence"/>
</dbReference>